<protein>
    <submittedName>
        <fullName evidence="1">Uncharacterized protein</fullName>
    </submittedName>
</protein>
<evidence type="ECO:0000313" key="2">
    <source>
        <dbReference type="Proteomes" id="UP001215280"/>
    </source>
</evidence>
<evidence type="ECO:0000313" key="1">
    <source>
        <dbReference type="EMBL" id="KAJ7768066.1"/>
    </source>
</evidence>
<sequence length="153" mass="17455">MDFIGGVMGHNILSAPPFDPFKSARKGNYCHPHMVHMYTLSVYNQAFVSFEPFVPQWDEGNRYNRAKEPGGRLPHFLPLWDSAEKKIQQERINPYLSASLGSNKLNYAKVAGYPVSDNIDFHPFDLNVEFTHIGSKEQFSISRFNNTVEEGSK</sequence>
<comment type="caution">
    <text evidence="1">The sequence shown here is derived from an EMBL/GenBank/DDBJ whole genome shotgun (WGS) entry which is preliminary data.</text>
</comment>
<organism evidence="1 2">
    <name type="scientific">Mycena maculata</name>
    <dbReference type="NCBI Taxonomy" id="230809"/>
    <lineage>
        <taxon>Eukaryota</taxon>
        <taxon>Fungi</taxon>
        <taxon>Dikarya</taxon>
        <taxon>Basidiomycota</taxon>
        <taxon>Agaricomycotina</taxon>
        <taxon>Agaricomycetes</taxon>
        <taxon>Agaricomycetidae</taxon>
        <taxon>Agaricales</taxon>
        <taxon>Marasmiineae</taxon>
        <taxon>Mycenaceae</taxon>
        <taxon>Mycena</taxon>
    </lineage>
</organism>
<reference evidence="1" key="1">
    <citation type="submission" date="2023-03" db="EMBL/GenBank/DDBJ databases">
        <title>Massive genome expansion in bonnet fungi (Mycena s.s.) driven by repeated elements and novel gene families across ecological guilds.</title>
        <authorList>
            <consortium name="Lawrence Berkeley National Laboratory"/>
            <person name="Harder C.B."/>
            <person name="Miyauchi S."/>
            <person name="Viragh M."/>
            <person name="Kuo A."/>
            <person name="Thoen E."/>
            <person name="Andreopoulos B."/>
            <person name="Lu D."/>
            <person name="Skrede I."/>
            <person name="Drula E."/>
            <person name="Henrissat B."/>
            <person name="Morin E."/>
            <person name="Kohler A."/>
            <person name="Barry K."/>
            <person name="LaButti K."/>
            <person name="Morin E."/>
            <person name="Salamov A."/>
            <person name="Lipzen A."/>
            <person name="Mereny Z."/>
            <person name="Hegedus B."/>
            <person name="Baldrian P."/>
            <person name="Stursova M."/>
            <person name="Weitz H."/>
            <person name="Taylor A."/>
            <person name="Grigoriev I.V."/>
            <person name="Nagy L.G."/>
            <person name="Martin F."/>
            <person name="Kauserud H."/>
        </authorList>
    </citation>
    <scope>NUCLEOTIDE SEQUENCE</scope>
    <source>
        <strain evidence="1">CBHHK188m</strain>
    </source>
</reference>
<dbReference type="Proteomes" id="UP001215280">
    <property type="component" value="Unassembled WGS sequence"/>
</dbReference>
<name>A0AAD7JMZ7_9AGAR</name>
<accession>A0AAD7JMZ7</accession>
<proteinExistence type="predicted"/>
<keyword evidence="2" id="KW-1185">Reference proteome</keyword>
<dbReference type="AlphaFoldDB" id="A0AAD7JMZ7"/>
<gene>
    <name evidence="1" type="ORF">DFH07DRAFT_769282</name>
</gene>
<dbReference type="EMBL" id="JARJLG010000028">
    <property type="protein sequence ID" value="KAJ7768066.1"/>
    <property type="molecule type" value="Genomic_DNA"/>
</dbReference>